<dbReference type="SUPFAM" id="SSF48726">
    <property type="entry name" value="Immunoglobulin"/>
    <property type="match status" value="2"/>
</dbReference>
<dbReference type="SUPFAM" id="SSF49299">
    <property type="entry name" value="PKD domain"/>
    <property type="match status" value="3"/>
</dbReference>
<dbReference type="SMART" id="SM00409">
    <property type="entry name" value="IG"/>
    <property type="match status" value="3"/>
</dbReference>
<feature type="domain" description="Ig-like" evidence="2">
    <location>
        <begin position="2051"/>
        <end position="2125"/>
    </location>
</feature>
<evidence type="ECO:0000313" key="3">
    <source>
        <dbReference type="EMBL" id="MFD2514316.1"/>
    </source>
</evidence>
<dbReference type="PROSITE" id="PS50093">
    <property type="entry name" value="PKD"/>
    <property type="match status" value="2"/>
</dbReference>
<dbReference type="Proteomes" id="UP001597544">
    <property type="component" value="Unassembled WGS sequence"/>
</dbReference>
<gene>
    <name evidence="3" type="ORF">ACFSRY_10600</name>
</gene>
<protein>
    <submittedName>
        <fullName evidence="3">PKD-like domain-containing protein</fullName>
    </submittedName>
</protein>
<proteinExistence type="predicted"/>
<dbReference type="InterPro" id="IPR036179">
    <property type="entry name" value="Ig-like_dom_sf"/>
</dbReference>
<dbReference type="InterPro" id="IPR007110">
    <property type="entry name" value="Ig-like_dom"/>
</dbReference>
<dbReference type="InterPro" id="IPR022409">
    <property type="entry name" value="PKD/Chitinase_dom"/>
</dbReference>
<sequence>MKKKFTHLVAEASEAKQYIIGVLLLLFLLLIAQVAGAQTITSVNPVCATVGEGVALTINGSDFTVGTVATGGNKGEGNVNVVIKDNAGGTRYNAILQAFSASIINVALPASVFTSAGTYTIQVANRDNTGNGFFSPTPPYPFEVYPKLTIGQPAGSTSVCASSTNNYSISVAGAKNYEWTVVSGSATIVSGASSGTAQVSFGSAAGTVRLGVRAFNQCDFPTAVRTIDVTVNPRPVLSSSLTPAAICSGTAFSYTAASATPGATFSWSRTAVAGITGSTSGSGSSGSINETLTNSTANPIDVTYVVTASANGCVGPPQNVTVRVNPSPGLSSPVTATVCSGTPFTYTATSATPGTTFSWSRAAAVGVSNPANNGNSASISETLVNTTSSPVQVTFNVTMVANGCSTTQPVTVTVNPSPELSSPATATVCSGQPFTYTATSATAGTSFSWSRAAVAGITSTTNSGSSASINETLYNSTPNPVVVTYSITMSANGCSNTQEVKVTVNPKPALTSTTSPADICDGATFSYTPTSATAGATFTWTRQPDSYGNTTGASDTGSINEVLNNTTSETQTINYVIRITANGCPDVIQQVKVKVHPKPKLTSSLTATVCSSQPFNYTPTSIPSGATFSWSRAAVTGISNAAASGNGAVNEMLINTTEDPLQVTYIITSTASGCSLTEQVVVTVKPQPSAVITPSGPTDFCQAGGNSVTLDAPAGNGYTYEWFLNGGTTAVSTERSITVTEPGTYSYVVRVTDGNNGCPTTSSPMQVKVVALDANIANITYTGSTNLCEGESITLQALENSTYAYQWSDENGIIPGATSAKYVTKEAGRYWVTIRTTVDGTNCEKTSDPITINVTPAVTNTLSSGDTEICSGGTAPQINGNPATGGSGTYTYLWESSTSSSSSGFTAASGINNGVNYDPGTPTQTTWYRRSVISGACAVFSDPVRVTVTPVIANNTLTITNQTICANQSAPTLTGRIPTGGNNTYAYQWEMSTDGGTNFTEIGGATAQNYSPGALTATTIFRRIAISGACEIPSGTVTITVTQLITNYNITTDQSICSGSIPAALTGAPAGGNGNFAYQWERSTDGTTFTAISGATAQDYTPGSLTADTWYRRKVSSGNCSENSNAVKITVTPPVGNTISTATIRTCAGEAVPEITANAATGGNSSYTYTWESSSDGISFTAITETNTPTYSPGNLTETTWFRRKVESGACTSYSATVKVEVTPVIVGNSISNSDFSVCYDTYPGQLTGSVLTGGSGNITYRWEYSTTSGTEGFSRTGYDWLQNHSPGSLKQTTWYRRVAISGSCESISNIVKITVTPLVTDHLLSGTQVYCHNATASPLTGSFAGGEGPATALYQWQQSASASGPWENIEGATGAEYTPSTSAVGKMYYRRLVNSGGCTDKASNAYAVTVNPIPAVNTVSNLVYCSGISAPGISFSSNVNGTNYTWKSDVNVGFGLSGTGNIPVFITSNTGTSAVTATVTVTPTANGCEGNPITFTVTINPKPTVTVSLSRASVCAGETTTVSATPSGGTGNYTYAWTVPSGATDPGNVASFTASVAGTYRVVVTDGKSCSSASASATLTVNPLPTASISGVNDNQVIYSGQSNITLTGSPSGGTWSWPGRTNSSGNSFSPCAAFSEAIKTAPSGATEVNVTISYTVTANGCTNTVTKTVKIRKSKYNVVAFSNIKPFCRGDNVTHTVQVYRDATVIYPYLANEAGDPIKPDPNNPGSFVSVGINELPVPNPDYPYPAGTTDIEKHLSYRFFQPIVTGGVLLPDNQFTYQWTKNQKTEQGNRGVTYSNAGLSSLEYYAAFVSGNLACGESFNSKLSYRVYGAVLEDYAISIAVSSNPICPGDPTTFTATLDSDFSWSIANLTMVWKLRRNGVVYNIKTVQGTGPLDLTSTEIEAALAAQGVSPATLIDGDEVFIDFTSDLAEAFTGSKCDGNASSNPITIRVNDLIESTPTLQNPIVCVGSTVTFTAPVTPTGTAQVTYTWTVGSGNDIRTYTTTTNQLTIVADGSFTPDVAYPVSVVVTNGCVTTQAIALGSLTVNTPPSISVQPVPVRVCEGTRTEFSVTAAGSGITYQWLKDGQPIEGATSSTYVIESPVETDEGTYSVQIIGTSACGNLTSNGAVLTVDQPATITTNLPTATQSLCVGGTATFSVSATGTGLQFVWYKVGMSTPIANSAPFNIGSTVTAGITTSTLTITGVEIGHAGQYYAQVSNDTQSTACTASPLSEQAVLEVNPNPLAEAEHTPVCIGSPATVSANVTSGTAPFTYTWTVPAGATNPGNVASFQTTVPGEYTVTVSDAKSCGSTSATTNVQFTQPTPVEEPVLVVESVVYMKEWKVTAVESAADPLVEFGDDPEFRWYRRVSPDTNWGSPLINPATNQPYSTDTYIETNPVAGLEIKAEILNSASCTLYSLTNIGVVPLPVEIIYLTAEKQESDVVLKWATAMERDNTGFEVQVSNNGLDYRKITFVPTRNGNTTTKQLYEYTDKENGKHGTRYYRLKQIDHAGTFEYFGPKVVEFGSVSNKLLVYPNPFKDEVEVSIDAEQDGEVEIVFTNSVGRQLIKTTVQVKKGLNVERLLLGTALPRGVYFVTTRMGSVTNHFKLLKQ</sequence>
<evidence type="ECO:0000313" key="4">
    <source>
        <dbReference type="Proteomes" id="UP001597544"/>
    </source>
</evidence>
<dbReference type="Pfam" id="PF19406">
    <property type="entry name" value="PKD_5"/>
    <property type="match status" value="6"/>
</dbReference>
<dbReference type="EMBL" id="JBHULU010000015">
    <property type="protein sequence ID" value="MFD2514316.1"/>
    <property type="molecule type" value="Genomic_DNA"/>
</dbReference>
<dbReference type="Gene3D" id="2.60.40.10">
    <property type="entry name" value="Immunoglobulins"/>
    <property type="match status" value="6"/>
</dbReference>
<dbReference type="InterPro" id="IPR013783">
    <property type="entry name" value="Ig-like_fold"/>
</dbReference>
<dbReference type="NCBIfam" id="TIGR04183">
    <property type="entry name" value="Por_Secre_tail"/>
    <property type="match status" value="1"/>
</dbReference>
<dbReference type="InterPro" id="IPR035986">
    <property type="entry name" value="PKD_dom_sf"/>
</dbReference>
<dbReference type="InterPro" id="IPR045828">
    <property type="entry name" value="PKD_Bacteroidetes"/>
</dbReference>
<organism evidence="3 4">
    <name type="scientific">Pontibacter locisalis</name>
    <dbReference type="NCBI Taxonomy" id="1719035"/>
    <lineage>
        <taxon>Bacteria</taxon>
        <taxon>Pseudomonadati</taxon>
        <taxon>Bacteroidota</taxon>
        <taxon>Cytophagia</taxon>
        <taxon>Cytophagales</taxon>
        <taxon>Hymenobacteraceae</taxon>
        <taxon>Pontibacter</taxon>
    </lineage>
</organism>
<dbReference type="PROSITE" id="PS50835">
    <property type="entry name" value="IG_LIKE"/>
    <property type="match status" value="3"/>
</dbReference>
<dbReference type="InterPro" id="IPR000601">
    <property type="entry name" value="PKD_dom"/>
</dbReference>
<comment type="caution">
    <text evidence="3">The sequence shown here is derived from an EMBL/GenBank/DDBJ whole genome shotgun (WGS) entry which is preliminary data.</text>
</comment>
<feature type="domain" description="Ig-like" evidence="2">
    <location>
        <begin position="1504"/>
        <end position="1581"/>
    </location>
</feature>
<dbReference type="Gene3D" id="2.60.40.2700">
    <property type="match status" value="2"/>
</dbReference>
<feature type="domain" description="Ig-like" evidence="2">
    <location>
        <begin position="2136"/>
        <end position="2233"/>
    </location>
</feature>
<evidence type="ECO:0000259" key="1">
    <source>
        <dbReference type="PROSITE" id="PS50093"/>
    </source>
</evidence>
<name>A0ABW5IKY8_9BACT</name>
<accession>A0ABW5IKY8</accession>
<dbReference type="SMART" id="SM00089">
    <property type="entry name" value="PKD"/>
    <property type="match status" value="2"/>
</dbReference>
<keyword evidence="4" id="KW-1185">Reference proteome</keyword>
<feature type="domain" description="PKD" evidence="1">
    <location>
        <begin position="2271"/>
        <end position="2318"/>
    </location>
</feature>
<dbReference type="InterPro" id="IPR003599">
    <property type="entry name" value="Ig_sub"/>
</dbReference>
<reference evidence="4" key="1">
    <citation type="journal article" date="2019" name="Int. J. Syst. Evol. Microbiol.">
        <title>The Global Catalogue of Microorganisms (GCM) 10K type strain sequencing project: providing services to taxonomists for standard genome sequencing and annotation.</title>
        <authorList>
            <consortium name="The Broad Institute Genomics Platform"/>
            <consortium name="The Broad Institute Genome Sequencing Center for Infectious Disease"/>
            <person name="Wu L."/>
            <person name="Ma J."/>
        </authorList>
    </citation>
    <scope>NUCLEOTIDE SEQUENCE [LARGE SCALE GENOMIC DNA]</scope>
    <source>
        <strain evidence="4">KCTC 42498</strain>
    </source>
</reference>
<feature type="domain" description="PKD" evidence="1">
    <location>
        <begin position="1504"/>
        <end position="1582"/>
    </location>
</feature>
<evidence type="ECO:0000259" key="2">
    <source>
        <dbReference type="PROSITE" id="PS50835"/>
    </source>
</evidence>
<dbReference type="RefSeq" id="WP_377506662.1">
    <property type="nucleotide sequence ID" value="NZ_JBHULU010000015.1"/>
</dbReference>
<dbReference type="InterPro" id="IPR026444">
    <property type="entry name" value="Secre_tail"/>
</dbReference>